<evidence type="ECO:0000256" key="17">
    <source>
        <dbReference type="ARBA" id="ARBA00023242"/>
    </source>
</evidence>
<organism evidence="26 27">
    <name type="scientific">Fukomys damarensis</name>
    <name type="common">Damaraland mole rat</name>
    <name type="synonym">Cryptomys damarensis</name>
    <dbReference type="NCBI Taxonomy" id="885580"/>
    <lineage>
        <taxon>Eukaryota</taxon>
        <taxon>Metazoa</taxon>
        <taxon>Chordata</taxon>
        <taxon>Craniata</taxon>
        <taxon>Vertebrata</taxon>
        <taxon>Euteleostomi</taxon>
        <taxon>Mammalia</taxon>
        <taxon>Eutheria</taxon>
        <taxon>Euarchontoglires</taxon>
        <taxon>Glires</taxon>
        <taxon>Rodentia</taxon>
        <taxon>Hystricomorpha</taxon>
        <taxon>Bathyergidae</taxon>
        <taxon>Fukomys</taxon>
    </lineage>
</organism>
<keyword evidence="13" id="KW-0832">Ubl conjugation</keyword>
<feature type="region of interest" description="Disordered" evidence="24">
    <location>
        <begin position="608"/>
        <end position="629"/>
    </location>
</feature>
<evidence type="ECO:0000256" key="7">
    <source>
        <dbReference type="ARBA" id="ARBA00022490"/>
    </source>
</evidence>
<comment type="function">
    <text evidence="20">Component of the spindle-assembly checkpoint that prevents the onset of anaphase until all chromosomes are properly aligned at the metaphase plate. Forms a heterotetrameric complex with the closed conformation form of MAD2L1 (C-MAD2) at unattached kinetochores during prometaphase, recruits an open conformation of MAD2L1 (O-MAD2) and promotes the conversion of O-MAD2 to C-MAD2, which ensures mitotic checkpoint signaling.</text>
</comment>
<proteinExistence type="inferred from homology"/>
<evidence type="ECO:0000256" key="20">
    <source>
        <dbReference type="ARBA" id="ARBA00053509"/>
    </source>
</evidence>
<evidence type="ECO:0000313" key="27">
    <source>
        <dbReference type="Proteomes" id="UP000028990"/>
    </source>
</evidence>
<evidence type="ECO:0000313" key="26">
    <source>
        <dbReference type="EMBL" id="KFO20073.1"/>
    </source>
</evidence>
<evidence type="ECO:0000256" key="22">
    <source>
        <dbReference type="ARBA" id="ARBA00075803"/>
    </source>
</evidence>
<keyword evidence="12" id="KW-0995">Kinetochore</keyword>
<feature type="compositionally biased region" description="Polar residues" evidence="24">
    <location>
        <begin position="614"/>
        <end position="623"/>
    </location>
</feature>
<dbReference type="GO" id="GO:0051315">
    <property type="term" value="P:attachment of mitotic spindle microtubules to kinetochore"/>
    <property type="evidence" value="ECO:0007669"/>
    <property type="project" value="TreeGrafter"/>
</dbReference>
<sequence>MSPWCLDVVITIGISLAIVALLTLVQDLFPIHSWRPQVLKKAAMEDLGENTTVLSTLRSLNNFISQRVEGESGLDIDTSAPSSLQMQYQQSMQLEERAEQIRSKSYLIQVEREKMQMELSHKRARVELEKAASTSARNYEREVDRNQELLARIRHLQEREAEAEEKMREQLERHRLCKQSLDTASQQLREQEDSLATASEILRVAAGYFCCRSAREHAKVFLHLSAATISTLKGRVSEIQWSLMDQEVQVKRLESEKQELQEQLDLQHRKWQEANQKIQELQASQEAREDQEQKIKDLEQKLCLQEQDAAVVRSMKSELLRLPRVERELKQLREENAHLREMRDTNGVLTEELEGLQRRLGRQEKIQEALIGLELEKERLLAKLQCWEMLDQTTGLNLRTPEDLSRFIVELQQRELALKEKNNAITNSARGLEKAQQQLQEEVRQISGQLLEERKKRENHEALARRLQKRVLLLTKTPIKWLPMSTRCSKCVYTHGPYRIDSPGGRGSSSTQLHTLASHDREETSGTVVTWKLLSEERDGMRAILGSYDSELTQAEYSPQLTRRMREAEDMVQKVHAHSSEMEAQLSQALEELGVQKQRADMTTDLGQIPLPKSQPSAATETDSPLHVHKHSPLRDTLLPGLQAPLGPWLPALFPVCLIRLEQALLLEMELKILKSQPNSAEPSFPFCREEVDTLRLKVEELEGERSRLEQEKNMLEMQLERRTLQGDYDQSRTKVLHMSLNPTSLAKQRLREERDRLQEECERLRGLVRALERGGPVPTELEATTGLPSTKEVSELRKQVESAELKNQRLKEVFQTKIQEFRKVCYTLTGYQIDITTESQYRLTSQYAEHKTDCLIFKAMGPSGSKMQLLETEFSRSVPELIELHLLRQDSIPAFLSALTLELFSHQTTA</sequence>
<reference evidence="26 27" key="1">
    <citation type="submission" date="2013-11" db="EMBL/GenBank/DDBJ databases">
        <title>The Damaraland mole rat (Fukomys damarensis) genome and evolution of African mole rats.</title>
        <authorList>
            <person name="Gladyshev V.N."/>
            <person name="Fang X."/>
        </authorList>
    </citation>
    <scope>NUCLEOTIDE SEQUENCE [LARGE SCALE GENOMIC DNA]</scope>
    <source>
        <tissue evidence="26">Liver</tissue>
    </source>
</reference>
<evidence type="ECO:0000256" key="9">
    <source>
        <dbReference type="ARBA" id="ARBA00022553"/>
    </source>
</evidence>
<dbReference type="Pfam" id="PF05557">
    <property type="entry name" value="MAD"/>
    <property type="match status" value="4"/>
</dbReference>
<evidence type="ECO:0000256" key="8">
    <source>
        <dbReference type="ARBA" id="ARBA00022499"/>
    </source>
</evidence>
<keyword evidence="17" id="KW-0539">Nucleus</keyword>
<evidence type="ECO:0000256" key="23">
    <source>
        <dbReference type="SAM" id="Coils"/>
    </source>
</evidence>
<feature type="region of interest" description="Disordered" evidence="24">
    <location>
        <begin position="501"/>
        <end position="521"/>
    </location>
</feature>
<feature type="transmembrane region" description="Helical" evidence="25">
    <location>
        <begin position="6"/>
        <end position="25"/>
    </location>
</feature>
<keyword evidence="6" id="KW-0158">Chromosome</keyword>
<feature type="coiled-coil region" evidence="23">
    <location>
        <begin position="692"/>
        <end position="821"/>
    </location>
</feature>
<comment type="similarity">
    <text evidence="5">Belongs to the MAD1 family.</text>
</comment>
<evidence type="ECO:0000256" key="19">
    <source>
        <dbReference type="ARBA" id="ARBA00023328"/>
    </source>
</evidence>
<name>A0A091CQT4_FUKDA</name>
<dbReference type="GO" id="GO:0005813">
    <property type="term" value="C:centrosome"/>
    <property type="evidence" value="ECO:0007669"/>
    <property type="project" value="UniProtKB-SubCell"/>
</dbReference>
<evidence type="ECO:0000256" key="1">
    <source>
        <dbReference type="ARBA" id="ARBA00004259"/>
    </source>
</evidence>
<feature type="coiled-coil region" evidence="23">
    <location>
        <begin position="243"/>
        <end position="383"/>
    </location>
</feature>
<keyword evidence="25" id="KW-0812">Transmembrane</keyword>
<keyword evidence="11" id="KW-0498">Mitosis</keyword>
<accession>A0A091CQT4</accession>
<dbReference type="InterPro" id="IPR008672">
    <property type="entry name" value="Mad1"/>
</dbReference>
<keyword evidence="27" id="KW-1185">Reference proteome</keyword>
<comment type="subcellular location">
    <subcellularLocation>
        <location evidence="3">Chromosome</location>
        <location evidence="3">Centromere</location>
        <location evidence="3">Kinetochore</location>
    </subcellularLocation>
    <subcellularLocation>
        <location evidence="2">Cytoplasm</location>
        <location evidence="2">Cytoskeleton</location>
        <location evidence="2">Microtubule organizing center</location>
        <location evidence="2">Centrosome</location>
    </subcellularLocation>
    <subcellularLocation>
        <location evidence="4">Cytoplasm</location>
        <location evidence="4">Cytoskeleton</location>
        <location evidence="4">Spindle pole</location>
    </subcellularLocation>
    <subcellularLocation>
        <location evidence="1">Nucleus envelope</location>
    </subcellularLocation>
</comment>
<dbReference type="Gene3D" id="1.20.5.170">
    <property type="match status" value="1"/>
</dbReference>
<evidence type="ECO:0000256" key="18">
    <source>
        <dbReference type="ARBA" id="ARBA00023306"/>
    </source>
</evidence>
<evidence type="ECO:0000256" key="14">
    <source>
        <dbReference type="ARBA" id="ARBA00022990"/>
    </source>
</evidence>
<protein>
    <recommendedName>
        <fullName evidence="21">Mitotic spindle assembly checkpoint protein MAD1</fullName>
    </recommendedName>
    <alternativeName>
        <fullName evidence="22">Mitotic arrest deficient 1-like protein 1</fullName>
    </alternativeName>
</protein>
<dbReference type="FunFam" id="1.20.5.170:FF:000051">
    <property type="entry name" value="mitotic spindle assembly checkpoint protein MAD1"/>
    <property type="match status" value="1"/>
</dbReference>
<keyword evidence="18" id="KW-0131">Cell cycle</keyword>
<dbReference type="GO" id="GO:0000776">
    <property type="term" value="C:kinetochore"/>
    <property type="evidence" value="ECO:0007669"/>
    <property type="project" value="UniProtKB-KW"/>
</dbReference>
<dbReference type="Gene3D" id="6.10.250.90">
    <property type="match status" value="1"/>
</dbReference>
<dbReference type="PANTHER" id="PTHR23168">
    <property type="entry name" value="MITOTIC SPINDLE ASSEMBLY CHECKPOINT PROTEIN MAD1 MITOTIC ARREST DEFICIENT-LIKE PROTEIN 1"/>
    <property type="match status" value="1"/>
</dbReference>
<dbReference type="GO" id="GO:1990706">
    <property type="term" value="C:MAD1 complex"/>
    <property type="evidence" value="ECO:0007669"/>
    <property type="project" value="UniProtKB-ARBA"/>
</dbReference>
<gene>
    <name evidence="26" type="ORF">H920_18542</name>
</gene>
<feature type="coiled-coil region" evidence="23">
    <location>
        <begin position="418"/>
        <end position="470"/>
    </location>
</feature>
<evidence type="ECO:0000256" key="4">
    <source>
        <dbReference type="ARBA" id="ARBA00004647"/>
    </source>
</evidence>
<evidence type="ECO:0000256" key="11">
    <source>
        <dbReference type="ARBA" id="ARBA00022776"/>
    </source>
</evidence>
<feature type="coiled-coil region" evidence="23">
    <location>
        <begin position="136"/>
        <end position="201"/>
    </location>
</feature>
<keyword evidence="25" id="KW-0472">Membrane</keyword>
<keyword evidence="9" id="KW-0597">Phosphoprotein</keyword>
<evidence type="ECO:0000256" key="6">
    <source>
        <dbReference type="ARBA" id="ARBA00022454"/>
    </source>
</evidence>
<keyword evidence="8" id="KW-1017">Isopeptide bond</keyword>
<evidence type="ECO:0000256" key="10">
    <source>
        <dbReference type="ARBA" id="ARBA00022618"/>
    </source>
</evidence>
<dbReference type="GO" id="GO:0051301">
    <property type="term" value="P:cell division"/>
    <property type="evidence" value="ECO:0007669"/>
    <property type="project" value="UniProtKB-KW"/>
</dbReference>
<dbReference type="Proteomes" id="UP000028990">
    <property type="component" value="Unassembled WGS sequence"/>
</dbReference>
<evidence type="ECO:0000256" key="15">
    <source>
        <dbReference type="ARBA" id="ARBA00023054"/>
    </source>
</evidence>
<dbReference type="GO" id="GO:1990728">
    <property type="term" value="C:mitotic spindle assembly checkpoint MAD1-MAD2 complex"/>
    <property type="evidence" value="ECO:0007669"/>
    <property type="project" value="UniProtKB-ARBA"/>
</dbReference>
<evidence type="ECO:0000256" key="13">
    <source>
        <dbReference type="ARBA" id="ARBA00022843"/>
    </source>
</evidence>
<evidence type="ECO:0000256" key="24">
    <source>
        <dbReference type="SAM" id="MobiDB-lite"/>
    </source>
</evidence>
<dbReference type="AlphaFoldDB" id="A0A091CQT4"/>
<keyword evidence="10" id="KW-0132">Cell division</keyword>
<evidence type="ECO:0000256" key="25">
    <source>
        <dbReference type="SAM" id="Phobius"/>
    </source>
</evidence>
<keyword evidence="16" id="KW-0206">Cytoskeleton</keyword>
<keyword evidence="25" id="KW-1133">Transmembrane helix</keyword>
<dbReference type="GO" id="GO:0000922">
    <property type="term" value="C:spindle pole"/>
    <property type="evidence" value="ECO:0007669"/>
    <property type="project" value="UniProtKB-SubCell"/>
</dbReference>
<keyword evidence="14" id="KW-0007">Acetylation</keyword>
<evidence type="ECO:0000256" key="21">
    <source>
        <dbReference type="ARBA" id="ARBA00073985"/>
    </source>
</evidence>
<evidence type="ECO:0000256" key="5">
    <source>
        <dbReference type="ARBA" id="ARBA00008029"/>
    </source>
</evidence>
<dbReference type="FunFam" id="3.30.457.60:FF:000002">
    <property type="entry name" value="Mitotic spindle assembly checkpoint protein MAD1"/>
    <property type="match status" value="1"/>
</dbReference>
<dbReference type="GO" id="GO:0005635">
    <property type="term" value="C:nuclear envelope"/>
    <property type="evidence" value="ECO:0007669"/>
    <property type="project" value="UniProtKB-SubCell"/>
</dbReference>
<dbReference type="SUPFAM" id="SSF75704">
    <property type="entry name" value="Mitotic arrest deficient-like 1, Mad1"/>
    <property type="match status" value="1"/>
</dbReference>
<keyword evidence="15 23" id="KW-0175">Coiled coil</keyword>
<dbReference type="Gene3D" id="3.30.457.60">
    <property type="match status" value="1"/>
</dbReference>
<keyword evidence="19" id="KW-0137">Centromere</keyword>
<dbReference type="STRING" id="885580.ENSFDAP00000008242"/>
<dbReference type="GO" id="GO:0007094">
    <property type="term" value="P:mitotic spindle assembly checkpoint signaling"/>
    <property type="evidence" value="ECO:0007669"/>
    <property type="project" value="InterPro"/>
</dbReference>
<keyword evidence="7" id="KW-0963">Cytoplasm</keyword>
<evidence type="ECO:0000256" key="2">
    <source>
        <dbReference type="ARBA" id="ARBA00004300"/>
    </source>
</evidence>
<dbReference type="PANTHER" id="PTHR23168:SF0">
    <property type="entry name" value="MITOTIC SPINDLE ASSEMBLY CHECKPOINT PROTEIN MAD1"/>
    <property type="match status" value="1"/>
</dbReference>
<evidence type="ECO:0000256" key="12">
    <source>
        <dbReference type="ARBA" id="ARBA00022838"/>
    </source>
</evidence>
<dbReference type="GO" id="GO:0072686">
    <property type="term" value="C:mitotic spindle"/>
    <property type="evidence" value="ECO:0007669"/>
    <property type="project" value="TreeGrafter"/>
</dbReference>
<dbReference type="EMBL" id="KN124860">
    <property type="protein sequence ID" value="KFO20073.1"/>
    <property type="molecule type" value="Genomic_DNA"/>
</dbReference>
<evidence type="ECO:0000256" key="3">
    <source>
        <dbReference type="ARBA" id="ARBA00004629"/>
    </source>
</evidence>
<evidence type="ECO:0000256" key="16">
    <source>
        <dbReference type="ARBA" id="ARBA00023212"/>
    </source>
</evidence>